<proteinExistence type="inferred from homology"/>
<evidence type="ECO:0000313" key="8">
    <source>
        <dbReference type="EMBL" id="MBC8177850.1"/>
    </source>
</evidence>
<evidence type="ECO:0000256" key="4">
    <source>
        <dbReference type="ARBA" id="ARBA00022827"/>
    </source>
</evidence>
<dbReference type="PROSITE" id="PS50206">
    <property type="entry name" value="RHODANESE_3"/>
    <property type="match status" value="1"/>
</dbReference>
<evidence type="ECO:0000256" key="6">
    <source>
        <dbReference type="ARBA" id="ARBA00023284"/>
    </source>
</evidence>
<dbReference type="Pfam" id="PF02852">
    <property type="entry name" value="Pyr_redox_dim"/>
    <property type="match status" value="1"/>
</dbReference>
<keyword evidence="4" id="KW-0274">FAD</keyword>
<dbReference type="PRINTS" id="PR00411">
    <property type="entry name" value="PNDRDTASEI"/>
</dbReference>
<sequence>MQNVVIIGAVALGPKAACRFKRLEPESKVTMLDQSDLISYGGCGIPYFVSGDLSDPGQLQSTSFHMLRDEKFFRDAKDIDVLTNVRALSIDRSKKMVHAQNVLDGKEQTFPYDKLVLATGSRPKRLPVPGTELEGVFTVSDLNEAVAIKRQVAEGKVEKAVIIGAGAIGLEMAEALADLWGIDTSVVEVADQILPGIVSANMARMGQHHLAENGVSIYLGEQVVRLEGDSRVQKVVTDKRALDADLVIMAVGVTPNSDLAKGAGLEVSPDGAIVVNERMETSDPDIYAGGDCVAVTDLVTGKSAHFPSGSLANREGRVIGTNLAGGNARFEGSVGTLIVKLFEISLANAGMSLKKALSEGFDALSVFVVQFDRAHFYPEKDLIYLELVVEKGTGRVLGIQGLGSMSDSMFARVNAVAAILKYRPTTADISNLELLYAPPFSSAMDILNALGNTAENTLAGKNRVIDADQFTNWWLERDKGDTVFLDCRGWGNAEYFVNKYPDHWKSIPQDELRVRMEEVPKEKRMVLICNTGVRSYEAQVILDEMGVRDTYNLQGGVASLKKWGLDL</sequence>
<feature type="domain" description="Rhodanese" evidence="7">
    <location>
        <begin position="478"/>
        <end position="562"/>
    </location>
</feature>
<dbReference type="Pfam" id="PF07992">
    <property type="entry name" value="Pyr_redox_2"/>
    <property type="match status" value="1"/>
</dbReference>
<dbReference type="EMBL" id="JACNJD010000238">
    <property type="protein sequence ID" value="MBC8177850.1"/>
    <property type="molecule type" value="Genomic_DNA"/>
</dbReference>
<keyword evidence="3" id="KW-0285">Flavoprotein</keyword>
<keyword evidence="5" id="KW-0560">Oxidoreductase</keyword>
<dbReference type="GO" id="GO:0016491">
    <property type="term" value="F:oxidoreductase activity"/>
    <property type="evidence" value="ECO:0007669"/>
    <property type="project" value="UniProtKB-KW"/>
</dbReference>
<dbReference type="InterPro" id="IPR036188">
    <property type="entry name" value="FAD/NAD-bd_sf"/>
</dbReference>
<gene>
    <name evidence="8" type="ORF">H8E19_10635</name>
</gene>
<dbReference type="PANTHER" id="PTHR43429">
    <property type="entry name" value="PYRIDINE NUCLEOTIDE-DISULFIDE OXIDOREDUCTASE DOMAIN-CONTAINING"/>
    <property type="match status" value="1"/>
</dbReference>
<comment type="similarity">
    <text evidence="2">Belongs to the class-III pyridine nucleotide-disulfide oxidoreductase family.</text>
</comment>
<dbReference type="AlphaFoldDB" id="A0A8J6N125"/>
<comment type="cofactor">
    <cofactor evidence="1">
        <name>FAD</name>
        <dbReference type="ChEBI" id="CHEBI:57692"/>
    </cofactor>
</comment>
<dbReference type="InterPro" id="IPR036873">
    <property type="entry name" value="Rhodanese-like_dom_sf"/>
</dbReference>
<dbReference type="InterPro" id="IPR023753">
    <property type="entry name" value="FAD/NAD-binding_dom"/>
</dbReference>
<dbReference type="InterPro" id="IPR001763">
    <property type="entry name" value="Rhodanese-like_dom"/>
</dbReference>
<evidence type="ECO:0000256" key="5">
    <source>
        <dbReference type="ARBA" id="ARBA00023002"/>
    </source>
</evidence>
<dbReference type="SMART" id="SM00450">
    <property type="entry name" value="RHOD"/>
    <property type="match status" value="1"/>
</dbReference>
<dbReference type="PANTHER" id="PTHR43429:SF1">
    <property type="entry name" value="NAD(P)H SULFUR OXIDOREDUCTASE (COA-DEPENDENT)"/>
    <property type="match status" value="1"/>
</dbReference>
<evidence type="ECO:0000256" key="2">
    <source>
        <dbReference type="ARBA" id="ARBA00009130"/>
    </source>
</evidence>
<reference evidence="8 9" key="1">
    <citation type="submission" date="2020-08" db="EMBL/GenBank/DDBJ databases">
        <title>Bridging the membrane lipid divide: bacteria of the FCB group superphylum have the potential to synthesize archaeal ether lipids.</title>
        <authorList>
            <person name="Villanueva L."/>
            <person name="Von Meijenfeldt F.A.B."/>
            <person name="Westbye A.B."/>
            <person name="Yadav S."/>
            <person name="Hopmans E.C."/>
            <person name="Dutilh B.E."/>
            <person name="Sinninghe Damste J.S."/>
        </authorList>
    </citation>
    <scope>NUCLEOTIDE SEQUENCE [LARGE SCALE GENOMIC DNA]</scope>
    <source>
        <strain evidence="8">NIOZ-UU27</strain>
    </source>
</reference>
<dbReference type="Pfam" id="PF00581">
    <property type="entry name" value="Rhodanese"/>
    <property type="match status" value="1"/>
</dbReference>
<dbReference type="PRINTS" id="PR00368">
    <property type="entry name" value="FADPNR"/>
</dbReference>
<dbReference type="InterPro" id="IPR016156">
    <property type="entry name" value="FAD/NAD-linked_Rdtase_dimer_sf"/>
</dbReference>
<dbReference type="Gene3D" id="3.50.50.60">
    <property type="entry name" value="FAD/NAD(P)-binding domain"/>
    <property type="match status" value="2"/>
</dbReference>
<dbReference type="Proteomes" id="UP000650524">
    <property type="component" value="Unassembled WGS sequence"/>
</dbReference>
<dbReference type="SUPFAM" id="SSF52821">
    <property type="entry name" value="Rhodanese/Cell cycle control phosphatase"/>
    <property type="match status" value="1"/>
</dbReference>
<organism evidence="8 9">
    <name type="scientific">Candidatus Desulfacyla euxinica</name>
    <dbReference type="NCBI Taxonomy" id="2841693"/>
    <lineage>
        <taxon>Bacteria</taxon>
        <taxon>Deltaproteobacteria</taxon>
        <taxon>Candidatus Desulfacyla</taxon>
    </lineage>
</organism>
<comment type="caution">
    <text evidence="8">The sequence shown here is derived from an EMBL/GenBank/DDBJ whole genome shotgun (WGS) entry which is preliminary data.</text>
</comment>
<accession>A0A8J6N125</accession>
<dbReference type="InterPro" id="IPR050260">
    <property type="entry name" value="FAD-bd_OxRdtase"/>
</dbReference>
<keyword evidence="6" id="KW-0676">Redox-active center</keyword>
<name>A0A8J6N125_9DELT</name>
<evidence type="ECO:0000313" key="9">
    <source>
        <dbReference type="Proteomes" id="UP000650524"/>
    </source>
</evidence>
<dbReference type="Gene3D" id="3.40.250.10">
    <property type="entry name" value="Rhodanese-like domain"/>
    <property type="match status" value="1"/>
</dbReference>
<evidence type="ECO:0000256" key="1">
    <source>
        <dbReference type="ARBA" id="ARBA00001974"/>
    </source>
</evidence>
<evidence type="ECO:0000259" key="7">
    <source>
        <dbReference type="PROSITE" id="PS50206"/>
    </source>
</evidence>
<dbReference type="SUPFAM" id="SSF55424">
    <property type="entry name" value="FAD/NAD-linked reductases, dimerisation (C-terminal) domain"/>
    <property type="match status" value="1"/>
</dbReference>
<protein>
    <submittedName>
        <fullName evidence="8">FAD-dependent oxidoreductase</fullName>
    </submittedName>
</protein>
<dbReference type="InterPro" id="IPR004099">
    <property type="entry name" value="Pyr_nucl-diS_OxRdtase_dimer"/>
</dbReference>
<dbReference type="SUPFAM" id="SSF51905">
    <property type="entry name" value="FAD/NAD(P)-binding domain"/>
    <property type="match status" value="1"/>
</dbReference>
<evidence type="ECO:0000256" key="3">
    <source>
        <dbReference type="ARBA" id="ARBA00022630"/>
    </source>
</evidence>